<protein>
    <submittedName>
        <fullName evidence="1">S5 family transposase domain protein</fullName>
    </submittedName>
</protein>
<dbReference type="RefSeq" id="WP_331255449.1">
    <property type="nucleotide sequence ID" value="NZ_CP133270.1"/>
</dbReference>
<sequence length="65" mass="7633">MSLKGVMASFDAGYDSKANRKLVFNAGMIPNIKENPRNRKHTKRGRKRLYNPDVFEERFFTVERV</sequence>
<evidence type="ECO:0000313" key="1">
    <source>
        <dbReference type="EMBL" id="WVX66597.1"/>
    </source>
</evidence>
<evidence type="ECO:0000313" key="2">
    <source>
        <dbReference type="Proteomes" id="UP001330434"/>
    </source>
</evidence>
<reference evidence="1 2" key="1">
    <citation type="journal article" date="2024" name="Environ. Microbiol.">
        <title>Novel evolutionary insights on the interactions of the Holosporales (Alphaproteobacteria) with eukaryotic hosts from comparative genomics.</title>
        <authorList>
            <person name="Giovannini M."/>
            <person name="Petroni G."/>
            <person name="Castelli M."/>
        </authorList>
    </citation>
    <scope>NUCLEOTIDE SEQUENCE [LARGE SCALE GENOMIC DNA]</scope>
    <source>
        <strain evidence="1 2">US_Bl 15I1</strain>
    </source>
</reference>
<gene>
    <name evidence="1" type="ORF">Bealeia1_00776</name>
</gene>
<dbReference type="Proteomes" id="UP001330434">
    <property type="component" value="Chromosome"/>
</dbReference>
<accession>A0ABZ2C2C6</accession>
<organism evidence="1 2">
    <name type="scientific">Candidatus Bealeia paramacronuclearis</name>
    <dbReference type="NCBI Taxonomy" id="1921001"/>
    <lineage>
        <taxon>Bacteria</taxon>
        <taxon>Pseudomonadati</taxon>
        <taxon>Pseudomonadota</taxon>
        <taxon>Alphaproteobacteria</taxon>
        <taxon>Holosporales</taxon>
        <taxon>Holosporaceae</taxon>
        <taxon>Candidatus Bealeia</taxon>
    </lineage>
</organism>
<keyword evidence="2" id="KW-1185">Reference proteome</keyword>
<dbReference type="EMBL" id="CP133270">
    <property type="protein sequence ID" value="WVX66597.1"/>
    <property type="molecule type" value="Genomic_DNA"/>
</dbReference>
<proteinExistence type="predicted"/>
<name>A0ABZ2C2C6_9PROT</name>